<dbReference type="RefSeq" id="WP_194042667.1">
    <property type="nucleotide sequence ID" value="NZ_CP063373.1"/>
</dbReference>
<proteinExistence type="predicted"/>
<evidence type="ECO:0000313" key="1">
    <source>
        <dbReference type="EMBL" id="QOV36571.1"/>
    </source>
</evidence>
<organism evidence="1 2">
    <name type="scientific">Streptomyces ferrugineus</name>
    <dbReference type="NCBI Taxonomy" id="1413221"/>
    <lineage>
        <taxon>Bacteria</taxon>
        <taxon>Bacillati</taxon>
        <taxon>Actinomycetota</taxon>
        <taxon>Actinomycetes</taxon>
        <taxon>Kitasatosporales</taxon>
        <taxon>Streptomycetaceae</taxon>
        <taxon>Streptomyces</taxon>
    </lineage>
</organism>
<evidence type="ECO:0000313" key="2">
    <source>
        <dbReference type="Proteomes" id="UP000594205"/>
    </source>
</evidence>
<reference evidence="1 2" key="1">
    <citation type="submission" date="2020-10" db="EMBL/GenBank/DDBJ databases">
        <title>Streptomyces ferrugineus complate genome analysis.</title>
        <authorList>
            <person name="Anwar N."/>
        </authorList>
    </citation>
    <scope>NUCLEOTIDE SEQUENCE [LARGE SCALE GENOMIC DNA]</scope>
    <source>
        <strain evidence="1 2">CCTCC AA2014009</strain>
    </source>
</reference>
<accession>A0A7M2SMW6</accession>
<name>A0A7M2SMW6_9ACTN</name>
<dbReference type="KEGG" id="sfeu:IM697_42455"/>
<dbReference type="EMBL" id="CP063373">
    <property type="protein sequence ID" value="QOV36571.1"/>
    <property type="molecule type" value="Genomic_DNA"/>
</dbReference>
<dbReference type="AlphaFoldDB" id="A0A7M2SMW6"/>
<protein>
    <submittedName>
        <fullName evidence="1">Uncharacterized protein</fullName>
    </submittedName>
</protein>
<keyword evidence="2" id="KW-1185">Reference proteome</keyword>
<sequence length="361" mass="39980">MDRIEKTLRKGNTMLSREIKIQLCYWSGQSSDSTETAAARRQLHQIRTSRLQALAQLHGALGEEQLDWQARRFPVLAALAPVMTSVEGEITYPGDPMCLYAALSVTVDSALRSARHGVGGNSPFTDLCPDWGKLPTKLQRLAATHGVRSWNTDESTPDRSVFDPRVWDDEAREDFRAELARCRPRVFLISTVSPGHRYALEMARMVKRETPECLVVLGGRHIDETMRYVPAAQRLSLEYSSTLRAIDDGRIEPVVDFLVSGEGHYALDMLMRAIALSMDLNRTRAEVADVVRMLGLLGQAGEKVSGSSLICAVTPEEVHAFPIRGDRFDLADLPSPYQGFGIRSASRSSPMLTGCRPAPPT</sequence>
<gene>
    <name evidence="1" type="ORF">IM697_42455</name>
</gene>
<dbReference type="Proteomes" id="UP000594205">
    <property type="component" value="Chromosome"/>
</dbReference>